<proteinExistence type="inferred from homology"/>
<dbReference type="EnsemblMetazoa" id="G32566.1">
    <property type="protein sequence ID" value="G32566.1:cds"/>
    <property type="gene ID" value="G32566"/>
</dbReference>
<comment type="function">
    <text evidence="10">Phospholipid scramblase involved in autophagy. Cycles between the preautophagosomal structure/phagophore assembly site (PAS) and the cytoplasmic vesicle pool and supplies membrane for the growing autophagosome. Lipid scramblase activity plays a key role in preautophagosomal structure/phagophore assembly by distributing the phospholipids that arrive through ATG2 from the cytoplasmic to the luminal leaflet of the bilayer, thereby driving autophagosomal membrane expansion.</text>
</comment>
<dbReference type="Pfam" id="PF04109">
    <property type="entry name" value="ATG9"/>
    <property type="match status" value="1"/>
</dbReference>
<evidence type="ECO:0000256" key="8">
    <source>
        <dbReference type="ARBA" id="ARBA00023055"/>
    </source>
</evidence>
<keyword evidence="4 10" id="KW-0813">Transport</keyword>
<evidence type="ECO:0000256" key="2">
    <source>
        <dbReference type="ARBA" id="ARBA00006185"/>
    </source>
</evidence>
<comment type="subcellular location">
    <subcellularLocation>
        <location evidence="1 10">Preautophagosomal structure membrane</location>
        <topology evidence="1 10">Multi-pass membrane protein</topology>
    </subcellularLocation>
</comment>
<dbReference type="GO" id="GO:0061709">
    <property type="term" value="P:reticulophagy"/>
    <property type="evidence" value="ECO:0007669"/>
    <property type="project" value="TreeGrafter"/>
</dbReference>
<sequence length="135" mass="15682">MFANSKNDTHKVTTPEAALPLGQFVQESNYAKLYLWHYSKLDQGLIVTACKVFIPDEHLVYCPEILMRNILAHVHYMPPDWSGNAHTSKVRNEFSIFFQYKVAYLFEELLSPLVTPIVLCFSLRHKSMEIVDFFP</sequence>
<dbReference type="PANTHER" id="PTHR13038">
    <property type="entry name" value="APG9 AUTOPHAGY 9"/>
    <property type="match status" value="1"/>
</dbReference>
<keyword evidence="7 10" id="KW-0072">Autophagy</keyword>
<evidence type="ECO:0000256" key="5">
    <source>
        <dbReference type="ARBA" id="ARBA00022692"/>
    </source>
</evidence>
<evidence type="ECO:0000256" key="1">
    <source>
        <dbReference type="ARBA" id="ARBA00004511"/>
    </source>
</evidence>
<accession>A0A8W8MFS0</accession>
<evidence type="ECO:0000313" key="11">
    <source>
        <dbReference type="EnsemblMetazoa" id="G32566.1:cds"/>
    </source>
</evidence>
<comment type="similarity">
    <text evidence="2 10">Belongs to the ATG9 family.</text>
</comment>
<dbReference type="InterPro" id="IPR007241">
    <property type="entry name" value="Autophagy-rel_prot_9"/>
</dbReference>
<evidence type="ECO:0000256" key="6">
    <source>
        <dbReference type="ARBA" id="ARBA00022989"/>
    </source>
</evidence>
<name>A0A8W8MFS0_MAGGI</name>
<dbReference type="GO" id="GO:0000422">
    <property type="term" value="P:autophagy of mitochondrion"/>
    <property type="evidence" value="ECO:0007669"/>
    <property type="project" value="TreeGrafter"/>
</dbReference>
<evidence type="ECO:0000313" key="12">
    <source>
        <dbReference type="Proteomes" id="UP000005408"/>
    </source>
</evidence>
<organism evidence="11 12">
    <name type="scientific">Magallana gigas</name>
    <name type="common">Pacific oyster</name>
    <name type="synonym">Crassostrea gigas</name>
    <dbReference type="NCBI Taxonomy" id="29159"/>
    <lineage>
        <taxon>Eukaryota</taxon>
        <taxon>Metazoa</taxon>
        <taxon>Spiralia</taxon>
        <taxon>Lophotrochozoa</taxon>
        <taxon>Mollusca</taxon>
        <taxon>Bivalvia</taxon>
        <taxon>Autobranchia</taxon>
        <taxon>Pteriomorphia</taxon>
        <taxon>Ostreida</taxon>
        <taxon>Ostreoidea</taxon>
        <taxon>Ostreidae</taxon>
        <taxon>Magallana</taxon>
    </lineage>
</organism>
<evidence type="ECO:0000256" key="7">
    <source>
        <dbReference type="ARBA" id="ARBA00023006"/>
    </source>
</evidence>
<evidence type="ECO:0000256" key="3">
    <source>
        <dbReference type="ARBA" id="ARBA00018074"/>
    </source>
</evidence>
<dbReference type="GO" id="GO:0005776">
    <property type="term" value="C:autophagosome"/>
    <property type="evidence" value="ECO:0007669"/>
    <property type="project" value="TreeGrafter"/>
</dbReference>
<dbReference type="PANTHER" id="PTHR13038:SF10">
    <property type="entry name" value="AUTOPHAGY-RELATED PROTEIN 9"/>
    <property type="match status" value="1"/>
</dbReference>
<dbReference type="GO" id="GO:0006869">
    <property type="term" value="P:lipid transport"/>
    <property type="evidence" value="ECO:0007669"/>
    <property type="project" value="UniProtKB-KW"/>
</dbReference>
<dbReference type="Proteomes" id="UP000005408">
    <property type="component" value="Unassembled WGS sequence"/>
</dbReference>
<keyword evidence="12" id="KW-1185">Reference proteome</keyword>
<protein>
    <recommendedName>
        <fullName evidence="3 10">Autophagy-related protein 9</fullName>
    </recommendedName>
</protein>
<dbReference type="GO" id="GO:0034045">
    <property type="term" value="C:phagophore assembly site membrane"/>
    <property type="evidence" value="ECO:0007669"/>
    <property type="project" value="UniProtKB-SubCell"/>
</dbReference>
<reference evidence="11" key="1">
    <citation type="submission" date="2022-08" db="UniProtKB">
        <authorList>
            <consortium name="EnsemblMetazoa"/>
        </authorList>
    </citation>
    <scope>IDENTIFICATION</scope>
    <source>
        <strain evidence="11">05x7-T-G4-1.051#20</strain>
    </source>
</reference>
<dbReference type="AlphaFoldDB" id="A0A8W8MFS0"/>
<keyword evidence="8 10" id="KW-0445">Lipid transport</keyword>
<keyword evidence="5" id="KW-0812">Transmembrane</keyword>
<dbReference type="GO" id="GO:0034497">
    <property type="term" value="P:protein localization to phagophore assembly site"/>
    <property type="evidence" value="ECO:0007669"/>
    <property type="project" value="TreeGrafter"/>
</dbReference>
<evidence type="ECO:0000256" key="9">
    <source>
        <dbReference type="ARBA" id="ARBA00023136"/>
    </source>
</evidence>
<keyword evidence="6" id="KW-1133">Transmembrane helix</keyword>
<keyword evidence="9" id="KW-0472">Membrane</keyword>
<dbReference type="GO" id="GO:0034727">
    <property type="term" value="P:piecemeal microautophagy of the nucleus"/>
    <property type="evidence" value="ECO:0007669"/>
    <property type="project" value="TreeGrafter"/>
</dbReference>
<evidence type="ECO:0000256" key="10">
    <source>
        <dbReference type="RuleBase" id="RU364027"/>
    </source>
</evidence>
<evidence type="ECO:0000256" key="4">
    <source>
        <dbReference type="ARBA" id="ARBA00022448"/>
    </source>
</evidence>